<name>A0ABY8VSQ4_9MYCO</name>
<dbReference type="RefSeq" id="WP_285184868.1">
    <property type="nucleotide sequence ID" value="NZ_CP126981.1"/>
</dbReference>
<organism evidence="2 3">
    <name type="scientific">Candidatus Mycobacterium wuenschmannii</name>
    <dbReference type="NCBI Taxonomy" id="3027808"/>
    <lineage>
        <taxon>Bacteria</taxon>
        <taxon>Bacillati</taxon>
        <taxon>Actinomycetota</taxon>
        <taxon>Actinomycetes</taxon>
        <taxon>Mycobacteriales</taxon>
        <taxon>Mycobacteriaceae</taxon>
        <taxon>Mycobacterium</taxon>
    </lineage>
</organism>
<dbReference type="Proteomes" id="UP001236585">
    <property type="component" value="Chromosome"/>
</dbReference>
<accession>A0ABY8VSQ4</accession>
<proteinExistence type="predicted"/>
<keyword evidence="3" id="KW-1185">Reference proteome</keyword>
<protein>
    <submittedName>
        <fullName evidence="2">Uncharacterized protein</fullName>
    </submittedName>
</protein>
<evidence type="ECO:0000256" key="1">
    <source>
        <dbReference type="SAM" id="MobiDB-lite"/>
    </source>
</evidence>
<reference evidence="2 3" key="1">
    <citation type="journal article" date="2023" name="Microbiol. Resour. Announc.">
        <title>Complete Genome Sequence of Mycobacterium wuenschmanii, a novel Nontuberculous Mycobacterium Isolated from a captive population of Amazon Milk Frogs.</title>
        <authorList>
            <person name="Hicks J."/>
            <person name="Zeineldin M."/>
            <person name="Ward H."/>
            <person name="Wuenschmann A."/>
            <person name="Camp P."/>
            <person name="Farrell D."/>
            <person name="Lehman K."/>
            <person name="Thacker T."/>
            <person name="Cuthbert E."/>
        </authorList>
    </citation>
    <scope>NUCLEOTIDE SEQUENCE [LARGE SCALE GENOMIC DNA]</scope>
    <source>
        <strain evidence="2 3">Wuenschmanii</strain>
    </source>
</reference>
<evidence type="ECO:0000313" key="2">
    <source>
        <dbReference type="EMBL" id="WIM85814.1"/>
    </source>
</evidence>
<sequence>MSGPIGDDHEWQSSSDERDPDASREDAERDQWLRDNVPPHHG</sequence>
<dbReference type="EMBL" id="CP126981">
    <property type="protein sequence ID" value="WIM85814.1"/>
    <property type="molecule type" value="Genomic_DNA"/>
</dbReference>
<feature type="region of interest" description="Disordered" evidence="1">
    <location>
        <begin position="1"/>
        <end position="42"/>
    </location>
</feature>
<feature type="compositionally biased region" description="Basic and acidic residues" evidence="1">
    <location>
        <begin position="1"/>
        <end position="33"/>
    </location>
</feature>
<gene>
    <name evidence="2" type="ORF">PT015_12725</name>
</gene>
<evidence type="ECO:0000313" key="3">
    <source>
        <dbReference type="Proteomes" id="UP001236585"/>
    </source>
</evidence>